<dbReference type="InterPro" id="IPR047177">
    <property type="entry name" value="Pept_M20A"/>
</dbReference>
<evidence type="ECO:0000256" key="4">
    <source>
        <dbReference type="ARBA" id="ARBA00022801"/>
    </source>
</evidence>
<comment type="caution">
    <text evidence="6">The sequence shown here is derived from an EMBL/GenBank/DDBJ whole genome shotgun (WGS) entry which is preliminary data.</text>
</comment>
<gene>
    <name evidence="6" type="ORF">B0H17DRAFT_1141204</name>
</gene>
<accession>A0AAD7GAH1</accession>
<name>A0AAD7GAH1_MYCRO</name>
<keyword evidence="3" id="KW-0479">Metal-binding</keyword>
<dbReference type="Proteomes" id="UP001221757">
    <property type="component" value="Unassembled WGS sequence"/>
</dbReference>
<organism evidence="6 7">
    <name type="scientific">Mycena rosella</name>
    <name type="common">Pink bonnet</name>
    <name type="synonym">Agaricus rosellus</name>
    <dbReference type="NCBI Taxonomy" id="1033263"/>
    <lineage>
        <taxon>Eukaryota</taxon>
        <taxon>Fungi</taxon>
        <taxon>Dikarya</taxon>
        <taxon>Basidiomycota</taxon>
        <taxon>Agaricomycotina</taxon>
        <taxon>Agaricomycetes</taxon>
        <taxon>Agaricomycetidae</taxon>
        <taxon>Agaricales</taxon>
        <taxon>Marasmiineae</taxon>
        <taxon>Mycenaceae</taxon>
        <taxon>Mycena</taxon>
    </lineage>
</organism>
<proteinExistence type="inferred from homology"/>
<evidence type="ECO:0000256" key="3">
    <source>
        <dbReference type="ARBA" id="ARBA00022723"/>
    </source>
</evidence>
<evidence type="ECO:0000256" key="5">
    <source>
        <dbReference type="ARBA" id="ARBA00022833"/>
    </source>
</evidence>
<evidence type="ECO:0000313" key="7">
    <source>
        <dbReference type="Proteomes" id="UP001221757"/>
    </source>
</evidence>
<keyword evidence="5" id="KW-0862">Zinc</keyword>
<protein>
    <recommendedName>
        <fullName evidence="8">Peptidase M20 dimerisation domain-containing protein</fullName>
    </recommendedName>
</protein>
<dbReference type="GO" id="GO:0051603">
    <property type="term" value="P:proteolysis involved in protein catabolic process"/>
    <property type="evidence" value="ECO:0007669"/>
    <property type="project" value="TreeGrafter"/>
</dbReference>
<sequence>MSSIRILWISFTLHNPVITTGADKIAVYLEKTYGRDGFALLLDEGGREHSERPHLCISGDFGKGYFDVKIEIFAPGGHSSVPPRHTVSLSAVYAFQNIGILSQIVVTPEQSLHEAAFPRSGTAFANAQCAVAHRPDSSPELRHLARKALTDDAALDGLKEYLLESDPVVFDAMLKTTQAVDIVYGDTRFYWNLTRHIFRYSHYRDRDDYYNGLHTVNEAARGEAVVEHARFFKKFILNSDETNWFA</sequence>
<dbReference type="EMBL" id="JARKIE010000167">
    <property type="protein sequence ID" value="KAJ7672673.1"/>
    <property type="molecule type" value="Genomic_DNA"/>
</dbReference>
<keyword evidence="2" id="KW-0645">Protease</keyword>
<evidence type="ECO:0000256" key="1">
    <source>
        <dbReference type="ARBA" id="ARBA00006247"/>
    </source>
</evidence>
<dbReference type="PANTHER" id="PTHR45962:SF1">
    <property type="entry name" value="N-FATTY-ACYL-AMINO ACID SYNTHASE_HYDROLASE PM20D1"/>
    <property type="match status" value="1"/>
</dbReference>
<reference evidence="6" key="1">
    <citation type="submission" date="2023-03" db="EMBL/GenBank/DDBJ databases">
        <title>Massive genome expansion in bonnet fungi (Mycena s.s.) driven by repeated elements and novel gene families across ecological guilds.</title>
        <authorList>
            <consortium name="Lawrence Berkeley National Laboratory"/>
            <person name="Harder C.B."/>
            <person name="Miyauchi S."/>
            <person name="Viragh M."/>
            <person name="Kuo A."/>
            <person name="Thoen E."/>
            <person name="Andreopoulos B."/>
            <person name="Lu D."/>
            <person name="Skrede I."/>
            <person name="Drula E."/>
            <person name="Henrissat B."/>
            <person name="Morin E."/>
            <person name="Kohler A."/>
            <person name="Barry K."/>
            <person name="LaButti K."/>
            <person name="Morin E."/>
            <person name="Salamov A."/>
            <person name="Lipzen A."/>
            <person name="Mereny Z."/>
            <person name="Hegedus B."/>
            <person name="Baldrian P."/>
            <person name="Stursova M."/>
            <person name="Weitz H."/>
            <person name="Taylor A."/>
            <person name="Grigoriev I.V."/>
            <person name="Nagy L.G."/>
            <person name="Martin F."/>
            <person name="Kauserud H."/>
        </authorList>
    </citation>
    <scope>NUCLEOTIDE SEQUENCE</scope>
    <source>
        <strain evidence="6">CBHHK067</strain>
    </source>
</reference>
<keyword evidence="4" id="KW-0378">Hydrolase</keyword>
<dbReference type="AlphaFoldDB" id="A0AAD7GAH1"/>
<evidence type="ECO:0000313" key="6">
    <source>
        <dbReference type="EMBL" id="KAJ7672673.1"/>
    </source>
</evidence>
<keyword evidence="7" id="KW-1185">Reference proteome</keyword>
<dbReference type="GO" id="GO:0046872">
    <property type="term" value="F:metal ion binding"/>
    <property type="evidence" value="ECO:0007669"/>
    <property type="project" value="UniProtKB-KW"/>
</dbReference>
<dbReference type="GO" id="GO:0000328">
    <property type="term" value="C:fungal-type vacuole lumen"/>
    <property type="evidence" value="ECO:0007669"/>
    <property type="project" value="TreeGrafter"/>
</dbReference>
<comment type="similarity">
    <text evidence="1">Belongs to the peptidase M20A family.</text>
</comment>
<evidence type="ECO:0000256" key="2">
    <source>
        <dbReference type="ARBA" id="ARBA00022670"/>
    </source>
</evidence>
<dbReference type="PANTHER" id="PTHR45962">
    <property type="entry name" value="N-FATTY-ACYL-AMINO ACID SYNTHASE/HYDROLASE PM20D1"/>
    <property type="match status" value="1"/>
</dbReference>
<dbReference type="GO" id="GO:0004180">
    <property type="term" value="F:carboxypeptidase activity"/>
    <property type="evidence" value="ECO:0007669"/>
    <property type="project" value="TreeGrafter"/>
</dbReference>
<evidence type="ECO:0008006" key="8">
    <source>
        <dbReference type="Google" id="ProtNLM"/>
    </source>
</evidence>